<reference evidence="7 8" key="1">
    <citation type="journal article" date="2013" name="MBio">
        <title>Genome sequencing of the plant pathogen Taphrina deformans, the causal agent of peach leaf curl.</title>
        <authorList>
            <person name="Cisse O.H."/>
            <person name="Almeida J.M.G.C.F."/>
            <person name="Fonseca A."/>
            <person name="Kumar A.A."/>
            <person name="Salojaervi J."/>
            <person name="Overmyer K."/>
            <person name="Hauser P.M."/>
            <person name="Pagni M."/>
        </authorList>
    </citation>
    <scope>NUCLEOTIDE SEQUENCE [LARGE SCALE GENOMIC DNA]</scope>
    <source>
        <strain evidence="8">PYCC 5710 / ATCC 11124 / CBS 356.35 / IMI 108563 / JCM 9778 / NBRC 8474</strain>
    </source>
</reference>
<protein>
    <recommendedName>
        <fullName evidence="6">SB domain-containing protein</fullName>
    </recommendedName>
</protein>
<dbReference type="GO" id="GO:0000813">
    <property type="term" value="C:ESCRT I complex"/>
    <property type="evidence" value="ECO:0007669"/>
    <property type="project" value="TreeGrafter"/>
</dbReference>
<dbReference type="EMBL" id="CAHR02000158">
    <property type="protein sequence ID" value="CCG83553.1"/>
    <property type="molecule type" value="Genomic_DNA"/>
</dbReference>
<keyword evidence="3" id="KW-0967">Endosome</keyword>
<dbReference type="Proteomes" id="UP000013776">
    <property type="component" value="Unassembled WGS sequence"/>
</dbReference>
<dbReference type="GO" id="GO:0072666">
    <property type="term" value="P:establishment of protein localization to vacuole"/>
    <property type="evidence" value="ECO:0007669"/>
    <property type="project" value="UniProtKB-ARBA"/>
</dbReference>
<dbReference type="Gene3D" id="6.10.140.820">
    <property type="match status" value="1"/>
</dbReference>
<comment type="caution">
    <text evidence="7">The sequence shown here is derived from an EMBL/GenBank/DDBJ whole genome shotgun (WGS) entry which is preliminary data.</text>
</comment>
<dbReference type="InterPro" id="IPR052070">
    <property type="entry name" value="ESCRT-I_UEV_domain"/>
</dbReference>
<dbReference type="GO" id="GO:0043130">
    <property type="term" value="F:ubiquitin binding"/>
    <property type="evidence" value="ECO:0007669"/>
    <property type="project" value="TreeGrafter"/>
</dbReference>
<proteinExistence type="predicted"/>
<dbReference type="PANTHER" id="PTHR23306:SF3">
    <property type="entry name" value="TUMOR SUPPRESSOR PROTEIN 101"/>
    <property type="match status" value="1"/>
</dbReference>
<dbReference type="PANTHER" id="PTHR23306">
    <property type="entry name" value="TUMOR SUSCEPTIBILITY GENE 101 PROTEIN-RELATED"/>
    <property type="match status" value="1"/>
</dbReference>
<keyword evidence="2 5" id="KW-0813">Transport</keyword>
<evidence type="ECO:0000256" key="4">
    <source>
        <dbReference type="ARBA" id="ARBA00022927"/>
    </source>
</evidence>
<organism evidence="7 8">
    <name type="scientific">Taphrina deformans (strain PYCC 5710 / ATCC 11124 / CBS 356.35 / IMI 108563 / JCM 9778 / NBRC 8474)</name>
    <name type="common">Peach leaf curl fungus</name>
    <name type="synonym">Lalaria deformans</name>
    <dbReference type="NCBI Taxonomy" id="1097556"/>
    <lineage>
        <taxon>Eukaryota</taxon>
        <taxon>Fungi</taxon>
        <taxon>Dikarya</taxon>
        <taxon>Ascomycota</taxon>
        <taxon>Taphrinomycotina</taxon>
        <taxon>Taphrinomycetes</taxon>
        <taxon>Taphrinales</taxon>
        <taxon>Taphrinaceae</taxon>
        <taxon>Taphrina</taxon>
    </lineage>
</organism>
<accession>R4XD82</accession>
<feature type="domain" description="SB" evidence="6">
    <location>
        <begin position="92"/>
        <end position="142"/>
    </location>
</feature>
<dbReference type="GO" id="GO:0043162">
    <property type="term" value="P:ubiquitin-dependent protein catabolic process via the multivesicular body sorting pathway"/>
    <property type="evidence" value="ECO:0007669"/>
    <property type="project" value="UniProtKB-ARBA"/>
</dbReference>
<dbReference type="InterPro" id="IPR017916">
    <property type="entry name" value="SB_dom"/>
</dbReference>
<evidence type="ECO:0000256" key="2">
    <source>
        <dbReference type="ARBA" id="ARBA00022448"/>
    </source>
</evidence>
<dbReference type="eggNOG" id="KOG2391">
    <property type="taxonomic scope" value="Eukaryota"/>
</dbReference>
<keyword evidence="4 5" id="KW-0653">Protein transport</keyword>
<evidence type="ECO:0000313" key="8">
    <source>
        <dbReference type="Proteomes" id="UP000013776"/>
    </source>
</evidence>
<dbReference type="Pfam" id="PF09454">
    <property type="entry name" value="Vps23_core"/>
    <property type="match status" value="1"/>
</dbReference>
<keyword evidence="8" id="KW-1185">Reference proteome</keyword>
<evidence type="ECO:0000313" key="7">
    <source>
        <dbReference type="EMBL" id="CCG83553.1"/>
    </source>
</evidence>
<evidence type="ECO:0000256" key="3">
    <source>
        <dbReference type="ARBA" id="ARBA00022753"/>
    </source>
</evidence>
<name>R4XD82_TAPDE</name>
<evidence type="ECO:0000256" key="5">
    <source>
        <dbReference type="PROSITE-ProRule" id="PRU00644"/>
    </source>
</evidence>
<dbReference type="SUPFAM" id="SSF140111">
    <property type="entry name" value="Endosomal sorting complex assembly domain"/>
    <property type="match status" value="1"/>
</dbReference>
<gene>
    <name evidence="7" type="ORF">TAPDE_003821</name>
</gene>
<dbReference type="GO" id="GO:0006886">
    <property type="term" value="P:intracellular protein transport"/>
    <property type="evidence" value="ECO:0007669"/>
    <property type="project" value="UniProtKB-ARBA"/>
</dbReference>
<dbReference type="VEuPathDB" id="FungiDB:TAPDE_003821"/>
<dbReference type="InterPro" id="IPR037202">
    <property type="entry name" value="ESCRT_assembly_dom"/>
</dbReference>
<sequence length="142" mass="16341">MFQNFPEDPLILKYGEHQRFLQQIRREDEVTRDLRARGAALSSEMHTLTRLVHVSGNNAKILQDKIAQAKQLIDETKQEGVPEVDQCLVAQNVVYNQLYDAVTQELAIEDTIYALGKALETERLSMDDFLKVTLTILFRSNY</sequence>
<dbReference type="AlphaFoldDB" id="R4XD82"/>
<comment type="subcellular location">
    <subcellularLocation>
        <location evidence="1">Endosome</location>
    </subcellularLocation>
</comment>
<evidence type="ECO:0000256" key="1">
    <source>
        <dbReference type="ARBA" id="ARBA00004177"/>
    </source>
</evidence>
<dbReference type="PROSITE" id="PS51312">
    <property type="entry name" value="SB"/>
    <property type="match status" value="1"/>
</dbReference>
<dbReference type="OrthoDB" id="306304at2759"/>
<evidence type="ECO:0000259" key="6">
    <source>
        <dbReference type="PROSITE" id="PS51312"/>
    </source>
</evidence>